<feature type="domain" description="F-box" evidence="1">
    <location>
        <begin position="41"/>
        <end position="77"/>
    </location>
</feature>
<name>A0A175YK59_DAUCS</name>
<reference evidence="4" key="2">
    <citation type="submission" date="2022-03" db="EMBL/GenBank/DDBJ databases">
        <title>Draft title - Genomic analysis of global carrot germplasm unveils the trajectory of domestication and the origin of high carotenoid orange carrot.</title>
        <authorList>
            <person name="Iorizzo M."/>
            <person name="Ellison S."/>
            <person name="Senalik D."/>
            <person name="Macko-Podgorni A."/>
            <person name="Grzebelus D."/>
            <person name="Bostan H."/>
            <person name="Rolling W."/>
            <person name="Curaba J."/>
            <person name="Simon P."/>
        </authorList>
    </citation>
    <scope>NUCLEOTIDE SEQUENCE</scope>
    <source>
        <tissue evidence="4">Leaf</tissue>
    </source>
</reference>
<dbReference type="PANTHER" id="PTHR31672:SF11">
    <property type="entry name" value="F-BOX PROTEIN CPR1-LIKE ISOFORM X2"/>
    <property type="match status" value="1"/>
</dbReference>
<evidence type="ECO:0000313" key="3">
    <source>
        <dbReference type="EMBL" id="KZM83747.1"/>
    </source>
</evidence>
<evidence type="ECO:0000313" key="5">
    <source>
        <dbReference type="Proteomes" id="UP000077755"/>
    </source>
</evidence>
<proteinExistence type="predicted"/>
<dbReference type="Gramene" id="KZM83747">
    <property type="protein sequence ID" value="KZM83747"/>
    <property type="gene ID" value="DCAR_028831"/>
</dbReference>
<accession>A0A175YK59</accession>
<dbReference type="InterPro" id="IPR036047">
    <property type="entry name" value="F-box-like_dom_sf"/>
</dbReference>
<dbReference type="OrthoDB" id="1918594at2759"/>
<dbReference type="InterPro" id="IPR050796">
    <property type="entry name" value="SCF_F-box_component"/>
</dbReference>
<evidence type="ECO:0000259" key="1">
    <source>
        <dbReference type="Pfam" id="PF00646"/>
    </source>
</evidence>
<dbReference type="InterPro" id="IPR013187">
    <property type="entry name" value="F-box-assoc_dom_typ3"/>
</dbReference>
<dbReference type="SUPFAM" id="SSF81383">
    <property type="entry name" value="F-box domain"/>
    <property type="match status" value="1"/>
</dbReference>
<reference evidence="3" key="1">
    <citation type="journal article" date="2016" name="Nat. Genet.">
        <title>A high-quality carrot genome assembly provides new insights into carotenoid accumulation and asterid genome evolution.</title>
        <authorList>
            <person name="Iorizzo M."/>
            <person name="Ellison S."/>
            <person name="Senalik D."/>
            <person name="Zeng P."/>
            <person name="Satapoomin P."/>
            <person name="Huang J."/>
            <person name="Bowman M."/>
            <person name="Iovene M."/>
            <person name="Sanseverino W."/>
            <person name="Cavagnaro P."/>
            <person name="Yildiz M."/>
            <person name="Macko-Podgorni A."/>
            <person name="Moranska E."/>
            <person name="Grzebelus E."/>
            <person name="Grzebelus D."/>
            <person name="Ashrafi H."/>
            <person name="Zheng Z."/>
            <person name="Cheng S."/>
            <person name="Spooner D."/>
            <person name="Van Deynze A."/>
            <person name="Simon P."/>
        </authorList>
    </citation>
    <scope>NUCLEOTIDE SEQUENCE [LARGE SCALE GENOMIC DNA]</scope>
    <source>
        <tissue evidence="3">Leaf</tissue>
    </source>
</reference>
<dbReference type="EMBL" id="CP093350">
    <property type="protein sequence ID" value="WOH10996.1"/>
    <property type="molecule type" value="Genomic_DNA"/>
</dbReference>
<keyword evidence="5" id="KW-1185">Reference proteome</keyword>
<gene>
    <name evidence="3" type="ORF">DCAR_028831</name>
    <name evidence="4" type="ORF">DCAR_0830473</name>
</gene>
<sequence>MSNKSGAELVGFEFETDDLDYLMKRKASNNITEKEDDHSLLPEMYEEILVKLPAQYLYQDLRLVCKSWNNIISRKNFILDNFSRTKPVFLVQCDTLCRRSYCMEIDEQDLSYRMPEFGFDCVGRFKASCYGMLLMESRIAWNVREPELQVLNLVTKCCLTLPECPSGCAHKECGSGLGFDPCTNFFKVVHIYDMKVGFEIFTIGGSSNEWKTVPGPWKDLSKRSLLSSGWDDPVSVNGRFLHWNVLSYEYIVSMDVSDEKCIKIKLPYSVESFTDESEFNLVELGGYLACIYSASRTQMEIWILQDFQRKLWLKKHSVHAKMIISSINPVPSFTQICPVGCTSNGVVVFTHTKRQRRMYIYDMKRKAMKKHAAKTKIDKLIVHRSSLFRLQNGSCYKS</sequence>
<dbReference type="InterPro" id="IPR017451">
    <property type="entry name" value="F-box-assoc_interact_dom"/>
</dbReference>
<feature type="domain" description="F-box associated beta-propeller type 3" evidence="2">
    <location>
        <begin position="142"/>
        <end position="376"/>
    </location>
</feature>
<dbReference type="PANTHER" id="PTHR31672">
    <property type="entry name" value="BNACNNG10540D PROTEIN"/>
    <property type="match status" value="1"/>
</dbReference>
<evidence type="ECO:0000313" key="4">
    <source>
        <dbReference type="EMBL" id="WOH10996.1"/>
    </source>
</evidence>
<dbReference type="Pfam" id="PF00646">
    <property type="entry name" value="F-box"/>
    <property type="match status" value="1"/>
</dbReference>
<protein>
    <submittedName>
        <fullName evidence="3">Uncharacterized protein</fullName>
    </submittedName>
</protein>
<dbReference type="Pfam" id="PF08268">
    <property type="entry name" value="FBA_3"/>
    <property type="match status" value="1"/>
</dbReference>
<dbReference type="OMA" id="RSENGEW"/>
<dbReference type="EMBL" id="LNRQ01000008">
    <property type="protein sequence ID" value="KZM83747.1"/>
    <property type="molecule type" value="Genomic_DNA"/>
</dbReference>
<dbReference type="NCBIfam" id="TIGR01640">
    <property type="entry name" value="F_box_assoc_1"/>
    <property type="match status" value="1"/>
</dbReference>
<dbReference type="AlphaFoldDB" id="A0A175YK59"/>
<dbReference type="Proteomes" id="UP000077755">
    <property type="component" value="Chromosome 8"/>
</dbReference>
<evidence type="ECO:0000259" key="2">
    <source>
        <dbReference type="Pfam" id="PF08268"/>
    </source>
</evidence>
<dbReference type="KEGG" id="dcr:108197909"/>
<dbReference type="InterPro" id="IPR001810">
    <property type="entry name" value="F-box_dom"/>
</dbReference>
<dbReference type="Gene3D" id="1.20.1280.50">
    <property type="match status" value="1"/>
</dbReference>
<organism evidence="3">
    <name type="scientific">Daucus carota subsp. sativus</name>
    <name type="common">Carrot</name>
    <dbReference type="NCBI Taxonomy" id="79200"/>
    <lineage>
        <taxon>Eukaryota</taxon>
        <taxon>Viridiplantae</taxon>
        <taxon>Streptophyta</taxon>
        <taxon>Embryophyta</taxon>
        <taxon>Tracheophyta</taxon>
        <taxon>Spermatophyta</taxon>
        <taxon>Magnoliopsida</taxon>
        <taxon>eudicotyledons</taxon>
        <taxon>Gunneridae</taxon>
        <taxon>Pentapetalae</taxon>
        <taxon>asterids</taxon>
        <taxon>campanulids</taxon>
        <taxon>Apiales</taxon>
        <taxon>Apiaceae</taxon>
        <taxon>Apioideae</taxon>
        <taxon>Scandiceae</taxon>
        <taxon>Daucinae</taxon>
        <taxon>Daucus</taxon>
        <taxon>Daucus sect. Daucus</taxon>
    </lineage>
</organism>